<evidence type="ECO:0000256" key="1">
    <source>
        <dbReference type="SAM" id="Phobius"/>
    </source>
</evidence>
<sequence length="38" mass="4308">MMGMAGVMTITLLLSAGMFALLYYVTKKAYSKKWDEDE</sequence>
<feature type="transmembrane region" description="Helical" evidence="1">
    <location>
        <begin position="6"/>
        <end position="25"/>
    </location>
</feature>
<reference evidence="2" key="1">
    <citation type="submission" date="2023-07" db="EMBL/GenBank/DDBJ databases">
        <title>Sorghum-associated microbial communities from plants grown in Nebraska, USA.</title>
        <authorList>
            <person name="Schachtman D."/>
        </authorList>
    </citation>
    <scope>NUCLEOTIDE SEQUENCE</scope>
    <source>
        <strain evidence="2">BE80</strain>
    </source>
</reference>
<accession>A0AAP5H5X4</accession>
<evidence type="ECO:0000313" key="3">
    <source>
        <dbReference type="Proteomes" id="UP001254832"/>
    </source>
</evidence>
<organism evidence="2 3">
    <name type="scientific">Paenibacillus amylolyticus</name>
    <dbReference type="NCBI Taxonomy" id="1451"/>
    <lineage>
        <taxon>Bacteria</taxon>
        <taxon>Bacillati</taxon>
        <taxon>Bacillota</taxon>
        <taxon>Bacilli</taxon>
        <taxon>Bacillales</taxon>
        <taxon>Paenibacillaceae</taxon>
        <taxon>Paenibacillus</taxon>
    </lineage>
</organism>
<name>A0AAP5H5X4_PAEAM</name>
<evidence type="ECO:0000313" key="2">
    <source>
        <dbReference type="EMBL" id="MDR6725323.1"/>
    </source>
</evidence>
<comment type="caution">
    <text evidence="2">The sequence shown here is derived from an EMBL/GenBank/DDBJ whole genome shotgun (WGS) entry which is preliminary data.</text>
</comment>
<protein>
    <recommendedName>
        <fullName evidence="4">DUF3149 domain-containing protein</fullName>
    </recommendedName>
</protein>
<keyword evidence="1" id="KW-0812">Transmembrane</keyword>
<keyword evidence="1" id="KW-0472">Membrane</keyword>
<dbReference type="EMBL" id="JAVDTR010000011">
    <property type="protein sequence ID" value="MDR6725323.1"/>
    <property type="molecule type" value="Genomic_DNA"/>
</dbReference>
<keyword evidence="1" id="KW-1133">Transmembrane helix</keyword>
<proteinExistence type="predicted"/>
<dbReference type="Proteomes" id="UP001254832">
    <property type="component" value="Unassembled WGS sequence"/>
</dbReference>
<dbReference type="AlphaFoldDB" id="A0AAP5H5X4"/>
<gene>
    <name evidence="2" type="ORF">J2W91_003822</name>
</gene>
<evidence type="ECO:0008006" key="4">
    <source>
        <dbReference type="Google" id="ProtNLM"/>
    </source>
</evidence>